<dbReference type="CDD" id="cd01949">
    <property type="entry name" value="GGDEF"/>
    <property type="match status" value="1"/>
</dbReference>
<feature type="domain" description="PAS" evidence="2">
    <location>
        <begin position="702"/>
        <end position="758"/>
    </location>
</feature>
<dbReference type="PANTHER" id="PTHR43155">
    <property type="entry name" value="CYCLIC DI-GMP PHOSPHODIESTERASE PA4108-RELATED"/>
    <property type="match status" value="1"/>
</dbReference>
<feature type="transmembrane region" description="Helical" evidence="1">
    <location>
        <begin position="68"/>
        <end position="89"/>
    </location>
</feature>
<dbReference type="AlphaFoldDB" id="A0A397RVX2"/>
<dbReference type="PROSITE" id="PS51832">
    <property type="entry name" value="HD_GYP"/>
    <property type="match status" value="1"/>
</dbReference>
<dbReference type="PANTHER" id="PTHR43155:SF2">
    <property type="entry name" value="CYCLIC DI-GMP PHOSPHODIESTERASE PA4108"/>
    <property type="match status" value="1"/>
</dbReference>
<dbReference type="CDD" id="cd00130">
    <property type="entry name" value="PAS"/>
    <property type="match status" value="1"/>
</dbReference>
<dbReference type="InterPro" id="IPR003607">
    <property type="entry name" value="HD/PDEase_dom"/>
</dbReference>
<keyword evidence="6" id="KW-1185">Reference proteome</keyword>
<dbReference type="InterPro" id="IPR000160">
    <property type="entry name" value="GGDEF_dom"/>
</dbReference>
<dbReference type="RefSeq" id="WP_162849612.1">
    <property type="nucleotide sequence ID" value="NZ_QXEV01000001.1"/>
</dbReference>
<dbReference type="InterPro" id="IPR031621">
    <property type="entry name" value="HisKA_7TM"/>
</dbReference>
<dbReference type="InterPro" id="IPR035965">
    <property type="entry name" value="PAS-like_dom_sf"/>
</dbReference>
<dbReference type="SUPFAM" id="SSF109604">
    <property type="entry name" value="HD-domain/PDEase-like"/>
    <property type="match status" value="1"/>
</dbReference>
<dbReference type="InterPro" id="IPR029787">
    <property type="entry name" value="Nucleotide_cyclase"/>
</dbReference>
<reference evidence="5 6" key="1">
    <citation type="submission" date="2018-08" db="EMBL/GenBank/DDBJ databases">
        <title>Genomic Encyclopedia of Archaeal and Bacterial Type Strains, Phase II (KMG-II): from individual species to whole genera.</title>
        <authorList>
            <person name="Goeker M."/>
        </authorList>
    </citation>
    <scope>NUCLEOTIDE SEQUENCE [LARGE SCALE GENOMIC DNA]</scope>
    <source>
        <strain evidence="5 6">ATCC 27112</strain>
    </source>
</reference>
<keyword evidence="1" id="KW-0812">Transmembrane</keyword>
<dbReference type="SUPFAM" id="SSF55073">
    <property type="entry name" value="Nucleotide cyclase"/>
    <property type="match status" value="2"/>
</dbReference>
<evidence type="ECO:0000259" key="4">
    <source>
        <dbReference type="PROSITE" id="PS51832"/>
    </source>
</evidence>
<dbReference type="PROSITE" id="PS50887">
    <property type="entry name" value="GGDEF"/>
    <property type="match status" value="1"/>
</dbReference>
<dbReference type="Gene3D" id="1.10.3210.10">
    <property type="entry name" value="Hypothetical protein af1432"/>
    <property type="match status" value="1"/>
</dbReference>
<dbReference type="Pfam" id="PF16927">
    <property type="entry name" value="HisKA_7TM"/>
    <property type="match status" value="1"/>
</dbReference>
<dbReference type="InterPro" id="IPR013655">
    <property type="entry name" value="PAS_fold_3"/>
</dbReference>
<dbReference type="Pfam" id="PF13487">
    <property type="entry name" value="HD_5"/>
    <property type="match status" value="1"/>
</dbReference>
<keyword evidence="1" id="KW-1133">Transmembrane helix</keyword>
<dbReference type="SUPFAM" id="SSF55785">
    <property type="entry name" value="PYP-like sensor domain (PAS domain)"/>
    <property type="match status" value="1"/>
</dbReference>
<dbReference type="Pfam" id="PF00990">
    <property type="entry name" value="GGDEF"/>
    <property type="match status" value="2"/>
</dbReference>
<dbReference type="InParanoid" id="A0A397RVX2"/>
<dbReference type="Pfam" id="PF08447">
    <property type="entry name" value="PAS_3"/>
    <property type="match status" value="1"/>
</dbReference>
<dbReference type="CDD" id="cd00077">
    <property type="entry name" value="HDc"/>
    <property type="match status" value="1"/>
</dbReference>
<dbReference type="Proteomes" id="UP000266506">
    <property type="component" value="Unassembled WGS sequence"/>
</dbReference>
<sequence length="994" mass="115454">MTFAVGFQIAMLLVICFNILIIYNSFRQKDKKGKYLAITCIFEILTGSFYTFSAVANNYTIVAVFSSLYFICIDFLLLSFLAFIVYWRISHRKNHFKIISFIIKGYLLFEIIIFIVNIFNPIAIEYIPRNTSFMHYEYKMNVFYYLHLAYSYSLVIAIMSMLIVKCLKVPKEYRAPYLFIIYTFVIIVIINGIFLFLPKNSDWLLADYAVLFYFIGSVICYWACYVFPKKGMLNHFKTFIFENIDQGIVLYDYQEAMLVINDKAKKFFSSIGITLETTLQEFLQKCNLSIIMDEDAYSLQCYINEYGKQKPLRCDYRMLRNERNEIIGRLFVFVDAQLDTDLLTGFHNWEPFRKFAIENKKNFPNPTTVCVCDINKLSVFNTMYGRNKGDQLLKSLSETMRKIFPEDTYYVRGQDAYLIAICYDKTKLDCSKYLKELSESFEEKIQYSYDTVLDEDENLVTVMHRVFAGLRAKKLLDKDSARSALISSLIRALKEADPDTLAHVERTQKLGQDLGERLGLSDIEQSRLSLLCLLHDIGKISIPLEVLNKPGKLTDDEWVVIKSHVLKGEAIANATSELKTIAKEIRYHHERWDGKGYPDGLSRESIPLLSRIISVIDSFDAMISNRPYRKAKSIEEAKEDLIHNAGSQFDPRMVEEFISMLNNGYEISINQDAKVVPTQTITNDNNEETSHGNIHPMIYSKYIIDSEMRIVEIDKEFTEITGYTLKDIKEKELSQKDLLPKEDRADYILEVEKQLRMNSMAYIEHRILCKDGSIKTVYCFGRKYFDSIAREEKSEIVIVNSSTTYAAKLLAKSMEQKSEVQLKKWEDTYRRDSLTGLLTHIAFVNDIEQKRFECPELKSMLVMMDLDNFKKFNDTYGHHAGDEFLIQIGQVLLSVTKDHDLACRMGGDEFMLAIFVKPTDDYKKIAKEIFDKISMRISLLEKSTTFSVGVAVNDGTFRSFDEQYEAVDKVLYASKDAGKNRLSFYEDYRKEEHK</sequence>
<evidence type="ECO:0000313" key="6">
    <source>
        <dbReference type="Proteomes" id="UP000266506"/>
    </source>
</evidence>
<feature type="transmembrane region" description="Helical" evidence="1">
    <location>
        <begin position="203"/>
        <end position="227"/>
    </location>
</feature>
<keyword evidence="1" id="KW-0472">Membrane</keyword>
<feature type="transmembrane region" description="Helical" evidence="1">
    <location>
        <begin position="6"/>
        <end position="23"/>
    </location>
</feature>
<evidence type="ECO:0000313" key="5">
    <source>
        <dbReference type="EMBL" id="RIA78490.1"/>
    </source>
</evidence>
<evidence type="ECO:0000256" key="1">
    <source>
        <dbReference type="SAM" id="Phobius"/>
    </source>
</evidence>
<protein>
    <submittedName>
        <fullName evidence="5">PAS domain S-box-containing protein/diguanylate cyclase (GGDEF)-like protein</fullName>
    </submittedName>
</protein>
<feature type="domain" description="HD-GYP" evidence="4">
    <location>
        <begin position="478"/>
        <end position="673"/>
    </location>
</feature>
<dbReference type="Gene3D" id="3.30.70.270">
    <property type="match status" value="2"/>
</dbReference>
<dbReference type="SMART" id="SM00471">
    <property type="entry name" value="HDc"/>
    <property type="match status" value="1"/>
</dbReference>
<dbReference type="InterPro" id="IPR037522">
    <property type="entry name" value="HD_GYP_dom"/>
</dbReference>
<evidence type="ECO:0000259" key="2">
    <source>
        <dbReference type="PROSITE" id="PS50112"/>
    </source>
</evidence>
<feature type="transmembrane region" description="Helical" evidence="1">
    <location>
        <begin position="101"/>
        <end position="124"/>
    </location>
</feature>
<dbReference type="InterPro" id="IPR043128">
    <property type="entry name" value="Rev_trsase/Diguanyl_cyclase"/>
</dbReference>
<dbReference type="NCBIfam" id="TIGR00229">
    <property type="entry name" value="sensory_box"/>
    <property type="match status" value="1"/>
</dbReference>
<name>A0A397RVX2_9MOLU</name>
<dbReference type="NCBIfam" id="TIGR00254">
    <property type="entry name" value="GGDEF"/>
    <property type="match status" value="1"/>
</dbReference>
<gene>
    <name evidence="5" type="ORF">EI71_00051</name>
</gene>
<dbReference type="SMART" id="SM00267">
    <property type="entry name" value="GGDEF"/>
    <property type="match status" value="1"/>
</dbReference>
<feature type="transmembrane region" description="Helical" evidence="1">
    <location>
        <begin position="144"/>
        <end position="164"/>
    </location>
</feature>
<comment type="caution">
    <text evidence="5">The sequence shown here is derived from an EMBL/GenBank/DDBJ whole genome shotgun (WGS) entry which is preliminary data.</text>
</comment>
<feature type="domain" description="GGDEF" evidence="3">
    <location>
        <begin position="857"/>
        <end position="987"/>
    </location>
</feature>
<dbReference type="EMBL" id="QXEV01000001">
    <property type="protein sequence ID" value="RIA78490.1"/>
    <property type="molecule type" value="Genomic_DNA"/>
</dbReference>
<feature type="transmembrane region" description="Helical" evidence="1">
    <location>
        <begin position="176"/>
        <end position="197"/>
    </location>
</feature>
<accession>A0A397RVX2</accession>
<organism evidence="5 6">
    <name type="scientific">Anaeroplasma bactoclasticum</name>
    <dbReference type="NCBI Taxonomy" id="2088"/>
    <lineage>
        <taxon>Bacteria</taxon>
        <taxon>Bacillati</taxon>
        <taxon>Mycoplasmatota</taxon>
        <taxon>Mollicutes</taxon>
        <taxon>Anaeroplasmatales</taxon>
        <taxon>Anaeroplasmataceae</taxon>
        <taxon>Anaeroplasma</taxon>
    </lineage>
</organism>
<evidence type="ECO:0000259" key="3">
    <source>
        <dbReference type="PROSITE" id="PS50887"/>
    </source>
</evidence>
<proteinExistence type="predicted"/>
<dbReference type="PROSITE" id="PS50112">
    <property type="entry name" value="PAS"/>
    <property type="match status" value="1"/>
</dbReference>
<dbReference type="Gene3D" id="3.30.450.20">
    <property type="entry name" value="PAS domain"/>
    <property type="match status" value="1"/>
</dbReference>
<dbReference type="InterPro" id="IPR000014">
    <property type="entry name" value="PAS"/>
</dbReference>